<keyword evidence="1" id="KW-0648">Protein biosynthesis</keyword>
<keyword evidence="1" id="KW-0396">Initiation factor</keyword>
<feature type="non-terminal residue" evidence="1">
    <location>
        <position position="206"/>
    </location>
</feature>
<evidence type="ECO:0000313" key="1">
    <source>
        <dbReference type="EMBL" id="KAJ1933176.1"/>
    </source>
</evidence>
<accession>A0ACC1J0M9</accession>
<reference evidence="1" key="1">
    <citation type="submission" date="2022-07" db="EMBL/GenBank/DDBJ databases">
        <title>Phylogenomic reconstructions and comparative analyses of Kickxellomycotina fungi.</title>
        <authorList>
            <person name="Reynolds N.K."/>
            <person name="Stajich J.E."/>
            <person name="Barry K."/>
            <person name="Grigoriev I.V."/>
            <person name="Crous P."/>
            <person name="Smith M.E."/>
        </authorList>
    </citation>
    <scope>NUCLEOTIDE SEQUENCE</scope>
    <source>
        <strain evidence="1">NRRL 5244</strain>
    </source>
</reference>
<dbReference type="Proteomes" id="UP001150603">
    <property type="component" value="Unassembled WGS sequence"/>
</dbReference>
<evidence type="ECO:0000313" key="2">
    <source>
        <dbReference type="Proteomes" id="UP001150603"/>
    </source>
</evidence>
<protein>
    <submittedName>
        <fullName evidence="1">Translation initiation factor eIF3 subunit g</fullName>
    </submittedName>
</protein>
<dbReference type="EMBL" id="JANBPW010005185">
    <property type="protein sequence ID" value="KAJ1933176.1"/>
    <property type="molecule type" value="Genomic_DNA"/>
</dbReference>
<sequence>MATKTSWADEIDDQVLPAAEVISDVDGIKTVVEYRFNEDGKKVKVTRRIKTKVIEEHVNRAVASRKKWAKFGAEQGSAPGPNISTTNVGEVVTLKLSQYAAKQQQEDAAAAAQEDKGLTLKSSRILCRICRGEHFTAKCPYKDTLVPLEEITGAAEKKDEAAGAQAGASPAPAAAGGSSYVPPHLRAGAKTHGAGPGEKRDENPTI</sequence>
<comment type="caution">
    <text evidence="1">The sequence shown here is derived from an EMBL/GenBank/DDBJ whole genome shotgun (WGS) entry which is preliminary data.</text>
</comment>
<gene>
    <name evidence="1" type="primary">TIF35</name>
    <name evidence="1" type="ORF">FBU59_006119</name>
</gene>
<keyword evidence="2" id="KW-1185">Reference proteome</keyword>
<organism evidence="1 2">
    <name type="scientific">Linderina macrospora</name>
    <dbReference type="NCBI Taxonomy" id="4868"/>
    <lineage>
        <taxon>Eukaryota</taxon>
        <taxon>Fungi</taxon>
        <taxon>Fungi incertae sedis</taxon>
        <taxon>Zoopagomycota</taxon>
        <taxon>Kickxellomycotina</taxon>
        <taxon>Kickxellomycetes</taxon>
        <taxon>Kickxellales</taxon>
        <taxon>Kickxellaceae</taxon>
        <taxon>Linderina</taxon>
    </lineage>
</organism>
<name>A0ACC1J0M9_9FUNG</name>
<proteinExistence type="predicted"/>